<gene>
    <name evidence="2" type="ORF">E0493_10070</name>
</gene>
<reference evidence="2 3" key="1">
    <citation type="submission" date="2019-03" db="EMBL/GenBank/DDBJ databases">
        <title>Roseomonas sp. a novel Roseomonas species isolated from Sea whip Gorgonian.</title>
        <authorList>
            <person name="Li F."/>
            <person name="Pan X."/>
            <person name="Huang S."/>
            <person name="Li Z."/>
            <person name="Meng B."/>
        </authorList>
    </citation>
    <scope>NUCLEOTIDE SEQUENCE [LARGE SCALE GENOMIC DNA]</scope>
    <source>
        <strain evidence="2 3">M0104</strain>
    </source>
</reference>
<dbReference type="PANTHER" id="PTHR30399:SF1">
    <property type="entry name" value="UTP PYROPHOSPHATASE"/>
    <property type="match status" value="1"/>
</dbReference>
<dbReference type="InterPro" id="IPR002725">
    <property type="entry name" value="YgjP-like_metallopeptidase"/>
</dbReference>
<protein>
    <submittedName>
        <fullName evidence="2">M48 family peptidase</fullName>
    </submittedName>
</protein>
<dbReference type="Gene3D" id="3.30.2010.10">
    <property type="entry name" value="Metalloproteases ('zincins'), catalytic domain"/>
    <property type="match status" value="1"/>
</dbReference>
<dbReference type="Pfam" id="PF01863">
    <property type="entry name" value="YgjP-like"/>
    <property type="match status" value="1"/>
</dbReference>
<dbReference type="OrthoDB" id="9795402at2"/>
<organism evidence="2 3">
    <name type="scientific">Teichococcus coralli</name>
    <dbReference type="NCBI Taxonomy" id="2545983"/>
    <lineage>
        <taxon>Bacteria</taxon>
        <taxon>Pseudomonadati</taxon>
        <taxon>Pseudomonadota</taxon>
        <taxon>Alphaproteobacteria</taxon>
        <taxon>Acetobacterales</taxon>
        <taxon>Roseomonadaceae</taxon>
        <taxon>Roseomonas</taxon>
    </lineage>
</organism>
<proteinExistence type="predicted"/>
<dbReference type="PANTHER" id="PTHR30399">
    <property type="entry name" value="UNCHARACTERIZED PROTEIN YGJP"/>
    <property type="match status" value="1"/>
</dbReference>
<name>A0A845B7S9_9PROT</name>
<sequence>MLLRLAPGVPPLRCPLRWRVSPRARRVSLRIDPVEGEVVVTLPPTASQRAGLALLRRHAGWVATRLHALPPPLRLAPGVAVPVGDVPHLVQHETARPGSALLSEGRILVGGAEEALPRRVLALLRAEASLRIAPRAWRHAATLGVAPQAIRLKDPRSRWASCAVDGTLAFSWRLVMAPPWVLDYVVAHEVAHLREMNHSPRFWASLARLSPHRAAAHGWLRQHGPRLLRVG</sequence>
<dbReference type="InterPro" id="IPR053136">
    <property type="entry name" value="UTP_pyrophosphatase-like"/>
</dbReference>
<dbReference type="CDD" id="cd07344">
    <property type="entry name" value="M48_yhfN_like"/>
    <property type="match status" value="1"/>
</dbReference>
<dbReference type="EMBL" id="SNVJ01000007">
    <property type="protein sequence ID" value="MXP63693.1"/>
    <property type="molecule type" value="Genomic_DNA"/>
</dbReference>
<dbReference type="Proteomes" id="UP000460715">
    <property type="component" value="Unassembled WGS sequence"/>
</dbReference>
<evidence type="ECO:0000313" key="3">
    <source>
        <dbReference type="Proteomes" id="UP000460715"/>
    </source>
</evidence>
<evidence type="ECO:0000259" key="1">
    <source>
        <dbReference type="Pfam" id="PF01863"/>
    </source>
</evidence>
<evidence type="ECO:0000313" key="2">
    <source>
        <dbReference type="EMBL" id="MXP63693.1"/>
    </source>
</evidence>
<feature type="domain" description="YgjP-like metallopeptidase" evidence="1">
    <location>
        <begin position="26"/>
        <end position="223"/>
    </location>
</feature>
<comment type="caution">
    <text evidence="2">The sequence shown here is derived from an EMBL/GenBank/DDBJ whole genome shotgun (WGS) entry which is preliminary data.</text>
</comment>
<dbReference type="AlphaFoldDB" id="A0A845B7S9"/>
<accession>A0A845B7S9</accession>
<keyword evidence="3" id="KW-1185">Reference proteome</keyword>